<feature type="transmembrane region" description="Helical" evidence="1">
    <location>
        <begin position="179"/>
        <end position="195"/>
    </location>
</feature>
<keyword evidence="1" id="KW-1133">Transmembrane helix</keyword>
<dbReference type="Proteomes" id="UP000623067">
    <property type="component" value="Unassembled WGS sequence"/>
</dbReference>
<evidence type="ECO:0000259" key="2">
    <source>
        <dbReference type="Pfam" id="PF01757"/>
    </source>
</evidence>
<gene>
    <name evidence="3" type="ORF">GCM10011380_02770</name>
</gene>
<evidence type="ECO:0000313" key="4">
    <source>
        <dbReference type="Proteomes" id="UP000623067"/>
    </source>
</evidence>
<dbReference type="InterPro" id="IPR002656">
    <property type="entry name" value="Acyl_transf_3_dom"/>
</dbReference>
<feature type="domain" description="Acyltransferase 3" evidence="2">
    <location>
        <begin position="2"/>
        <end position="315"/>
    </location>
</feature>
<feature type="transmembrane region" description="Helical" evidence="1">
    <location>
        <begin position="207"/>
        <end position="226"/>
    </location>
</feature>
<dbReference type="Pfam" id="PF01757">
    <property type="entry name" value="Acyl_transf_3"/>
    <property type="match status" value="1"/>
</dbReference>
<feature type="transmembrane region" description="Helical" evidence="1">
    <location>
        <begin position="31"/>
        <end position="51"/>
    </location>
</feature>
<feature type="transmembrane region" description="Helical" evidence="1">
    <location>
        <begin position="71"/>
        <end position="92"/>
    </location>
</feature>
<dbReference type="PANTHER" id="PTHR23028:SF53">
    <property type="entry name" value="ACYL_TRANSF_3 DOMAIN-CONTAINING PROTEIN"/>
    <property type="match status" value="1"/>
</dbReference>
<dbReference type="PANTHER" id="PTHR23028">
    <property type="entry name" value="ACETYLTRANSFERASE"/>
    <property type="match status" value="1"/>
</dbReference>
<protein>
    <recommendedName>
        <fullName evidence="2">Acyltransferase 3 domain-containing protein</fullName>
    </recommendedName>
</protein>
<dbReference type="GO" id="GO:0016020">
    <property type="term" value="C:membrane"/>
    <property type="evidence" value="ECO:0007669"/>
    <property type="project" value="TreeGrafter"/>
</dbReference>
<feature type="transmembrane region" description="Helical" evidence="1">
    <location>
        <begin position="154"/>
        <end position="173"/>
    </location>
</feature>
<dbReference type="GO" id="GO:0000271">
    <property type="term" value="P:polysaccharide biosynthetic process"/>
    <property type="evidence" value="ECO:0007669"/>
    <property type="project" value="TreeGrafter"/>
</dbReference>
<keyword evidence="1" id="KW-0812">Transmembrane</keyword>
<name>A0A916SWD2_9SPHN</name>
<evidence type="ECO:0000256" key="1">
    <source>
        <dbReference type="SAM" id="Phobius"/>
    </source>
</evidence>
<evidence type="ECO:0000313" key="3">
    <source>
        <dbReference type="EMBL" id="GGB16734.1"/>
    </source>
</evidence>
<feature type="transmembrane region" description="Helical" evidence="1">
    <location>
        <begin position="277"/>
        <end position="297"/>
    </location>
</feature>
<dbReference type="GO" id="GO:0016747">
    <property type="term" value="F:acyltransferase activity, transferring groups other than amino-acyl groups"/>
    <property type="evidence" value="ECO:0007669"/>
    <property type="project" value="InterPro"/>
</dbReference>
<proteinExistence type="predicted"/>
<reference evidence="3" key="2">
    <citation type="submission" date="2020-09" db="EMBL/GenBank/DDBJ databases">
        <authorList>
            <person name="Sun Q."/>
            <person name="Zhou Y."/>
        </authorList>
    </citation>
    <scope>NUCLEOTIDE SEQUENCE</scope>
    <source>
        <strain evidence="3">CGMCC 1.15330</strain>
    </source>
</reference>
<reference evidence="3" key="1">
    <citation type="journal article" date="2014" name="Int. J. Syst. Evol. Microbiol.">
        <title>Complete genome sequence of Corynebacterium casei LMG S-19264T (=DSM 44701T), isolated from a smear-ripened cheese.</title>
        <authorList>
            <consortium name="US DOE Joint Genome Institute (JGI-PGF)"/>
            <person name="Walter F."/>
            <person name="Albersmeier A."/>
            <person name="Kalinowski J."/>
            <person name="Ruckert C."/>
        </authorList>
    </citation>
    <scope>NUCLEOTIDE SEQUENCE</scope>
    <source>
        <strain evidence="3">CGMCC 1.15330</strain>
    </source>
</reference>
<comment type="caution">
    <text evidence="3">The sequence shown here is derived from an EMBL/GenBank/DDBJ whole genome shotgun (WGS) entry which is preliminary data.</text>
</comment>
<feature type="transmembrane region" description="Helical" evidence="1">
    <location>
        <begin position="309"/>
        <end position="329"/>
    </location>
</feature>
<feature type="transmembrane region" description="Helical" evidence="1">
    <location>
        <begin position="238"/>
        <end position="256"/>
    </location>
</feature>
<feature type="transmembrane region" description="Helical" evidence="1">
    <location>
        <begin position="128"/>
        <end position="147"/>
    </location>
</feature>
<organism evidence="3 4">
    <name type="scientific">Sphingomonas metalli</name>
    <dbReference type="NCBI Taxonomy" id="1779358"/>
    <lineage>
        <taxon>Bacteria</taxon>
        <taxon>Pseudomonadati</taxon>
        <taxon>Pseudomonadota</taxon>
        <taxon>Alphaproteobacteria</taxon>
        <taxon>Sphingomonadales</taxon>
        <taxon>Sphingomonadaceae</taxon>
        <taxon>Sphingomonas</taxon>
    </lineage>
</organism>
<dbReference type="EMBL" id="BMIH01000001">
    <property type="protein sequence ID" value="GGB16734.1"/>
    <property type="molecule type" value="Genomic_DNA"/>
</dbReference>
<dbReference type="InterPro" id="IPR050879">
    <property type="entry name" value="Acyltransferase_3"/>
</dbReference>
<keyword evidence="1" id="KW-0472">Membrane</keyword>
<accession>A0A916SWD2</accession>
<keyword evidence="4" id="KW-1185">Reference proteome</keyword>
<dbReference type="AlphaFoldDB" id="A0A916SWD2"/>
<sequence length="367" mass="39070">MAALIVVIYHCALYYDYGAAARFWVTTVFNAHAAVVSFFVLSGFVLTLSLIKSDLDARAILCFYVRRAFRIYPALWAACGLGVAYLLIFGAGGTELGTDWARQNFGGWPMPGGKLVAAFAGLKPNLPLPIWTMAVELAGSLLLPFLVVAMRRSVFVFAILLLALGLLSCRATGWPLWIPTYLVDFGIGAAVALAIPHLRAALSHRSFALSVVIAGFGLLWFGRILTGADYVLAYNDPLTALIEAFGAAIMIAAIHVRPAAVPALSAPAAIVLGNRSYSLYLLHQPVLGIATALVAIVAPRFVMGSPGTATLAVLMATLMATMPLAAWSFRHVEVPAMRMGRRIGRVLERSPATSSRCMSSSLQASGG</sequence>